<dbReference type="EMBL" id="JACAGB010000001">
    <property type="protein sequence ID" value="KAF6393111.1"/>
    <property type="molecule type" value="Genomic_DNA"/>
</dbReference>
<name>A0A7J8B3M3_PIPKU</name>
<keyword evidence="2" id="KW-1185">Reference proteome</keyword>
<protein>
    <submittedName>
        <fullName evidence="1">Nucleoporin 54</fullName>
    </submittedName>
</protein>
<accession>A0A7J8B3M3</accession>
<reference evidence="1 2" key="1">
    <citation type="journal article" date="2020" name="Nature">
        <title>Six reference-quality genomes reveal evolution of bat adaptations.</title>
        <authorList>
            <person name="Jebb D."/>
            <person name="Huang Z."/>
            <person name="Pippel M."/>
            <person name="Hughes G.M."/>
            <person name="Lavrichenko K."/>
            <person name="Devanna P."/>
            <person name="Winkler S."/>
            <person name="Jermiin L.S."/>
            <person name="Skirmuntt E.C."/>
            <person name="Katzourakis A."/>
            <person name="Burkitt-Gray L."/>
            <person name="Ray D.A."/>
            <person name="Sullivan K.A.M."/>
            <person name="Roscito J.G."/>
            <person name="Kirilenko B.M."/>
            <person name="Davalos L.M."/>
            <person name="Corthals A.P."/>
            <person name="Power M.L."/>
            <person name="Jones G."/>
            <person name="Ransome R.D."/>
            <person name="Dechmann D.K.N."/>
            <person name="Locatelli A.G."/>
            <person name="Puechmaille S.J."/>
            <person name="Fedrigo O."/>
            <person name="Jarvis E.D."/>
            <person name="Hiller M."/>
            <person name="Vernes S.C."/>
            <person name="Myers E.W."/>
            <person name="Teeling E.C."/>
        </authorList>
    </citation>
    <scope>NUCLEOTIDE SEQUENCE [LARGE SCALE GENOMIC DNA]</scope>
    <source>
        <strain evidence="1">MPipKuh1</strain>
        <tissue evidence="1">Flight muscle</tissue>
    </source>
</reference>
<sequence length="109" mass="10694">MAFNFGAPSGTSGTAAATAAPTGFGGLETANSTASGFNFGGFGLAANPAVNFNIGSFGVPTTAATPFNFGNSLASAGRYCGSVCGGRMLGAGVQEWCVVPAFGKEQRLV</sequence>
<dbReference type="Proteomes" id="UP000558488">
    <property type="component" value="Unassembled WGS sequence"/>
</dbReference>
<evidence type="ECO:0000313" key="1">
    <source>
        <dbReference type="EMBL" id="KAF6393111.1"/>
    </source>
</evidence>
<gene>
    <name evidence="1" type="ORF">mPipKuh1_012702</name>
</gene>
<dbReference type="AlphaFoldDB" id="A0A7J8B3M3"/>
<proteinExistence type="predicted"/>
<organism evidence="1 2">
    <name type="scientific">Pipistrellus kuhlii</name>
    <name type="common">Kuhl's pipistrelle</name>
    <dbReference type="NCBI Taxonomy" id="59472"/>
    <lineage>
        <taxon>Eukaryota</taxon>
        <taxon>Metazoa</taxon>
        <taxon>Chordata</taxon>
        <taxon>Craniata</taxon>
        <taxon>Vertebrata</taxon>
        <taxon>Euteleostomi</taxon>
        <taxon>Mammalia</taxon>
        <taxon>Eutheria</taxon>
        <taxon>Laurasiatheria</taxon>
        <taxon>Chiroptera</taxon>
        <taxon>Yangochiroptera</taxon>
        <taxon>Vespertilionidae</taxon>
        <taxon>Pipistrellus</taxon>
    </lineage>
</organism>
<comment type="caution">
    <text evidence="1">The sequence shown here is derived from an EMBL/GenBank/DDBJ whole genome shotgun (WGS) entry which is preliminary data.</text>
</comment>
<evidence type="ECO:0000313" key="2">
    <source>
        <dbReference type="Proteomes" id="UP000558488"/>
    </source>
</evidence>